<dbReference type="SMART" id="SM00432">
    <property type="entry name" value="MADS"/>
    <property type="match status" value="1"/>
</dbReference>
<dbReference type="InterPro" id="IPR036879">
    <property type="entry name" value="TF_MADSbox_sf"/>
</dbReference>
<dbReference type="InterPro" id="IPR002100">
    <property type="entry name" value="TF_MADSbox"/>
</dbReference>
<dbReference type="EMBL" id="JAJSOW010000004">
    <property type="protein sequence ID" value="KAI9191857.1"/>
    <property type="molecule type" value="Genomic_DNA"/>
</dbReference>
<comment type="caution">
    <text evidence="7">The sequence shown here is derived from an EMBL/GenBank/DDBJ whole genome shotgun (WGS) entry which is preliminary data.</text>
</comment>
<dbReference type="Pfam" id="PF00319">
    <property type="entry name" value="SRF-TF"/>
    <property type="match status" value="1"/>
</dbReference>
<dbReference type="GO" id="GO:0005634">
    <property type="term" value="C:nucleus"/>
    <property type="evidence" value="ECO:0007669"/>
    <property type="project" value="UniProtKB-SubCell"/>
</dbReference>
<sequence>MAPAEKQRFQRNKLMSFMDDDENHRKVMISFNKRKSTLKKKSAQLSTLCDVEVCMVCFGPDRTVETWPENRSDVLDLIGKFGGSSEKAREKGKQKYNLVGFLGDKKRKLDEKLNKKRKNPEDDESVKNYDPVSVISAWDERLDRFSEEELVGLCGCLDSKLQELRDQITVIQMKRKEKAPVVELQNPEVRFDRPNNNADYYLTRFNIGACFYDQRINSKFERPENLAFLNENYNKNHVGMVNMNNNLGFETNFSSGFANHANNMGLMRTEESFGLIGESSNYFQSDDHHFMPSHTSPKYLQLHQQVLPISMRLPSLPFSSDQFSCFG</sequence>
<keyword evidence="4" id="KW-0804">Transcription</keyword>
<dbReference type="SUPFAM" id="SSF55455">
    <property type="entry name" value="SRF-like"/>
    <property type="match status" value="1"/>
</dbReference>
<feature type="domain" description="MADS-box" evidence="6">
    <location>
        <begin position="22"/>
        <end position="71"/>
    </location>
</feature>
<gene>
    <name evidence="7" type="ORF">LWI28_014579</name>
</gene>
<evidence type="ECO:0000256" key="5">
    <source>
        <dbReference type="ARBA" id="ARBA00023242"/>
    </source>
</evidence>
<evidence type="ECO:0000256" key="4">
    <source>
        <dbReference type="ARBA" id="ARBA00023163"/>
    </source>
</evidence>
<evidence type="ECO:0000256" key="1">
    <source>
        <dbReference type="ARBA" id="ARBA00004123"/>
    </source>
</evidence>
<comment type="subcellular location">
    <subcellularLocation>
        <location evidence="1">Nucleus</location>
    </subcellularLocation>
</comment>
<dbReference type="PROSITE" id="PS50066">
    <property type="entry name" value="MADS_BOX_2"/>
    <property type="match status" value="1"/>
</dbReference>
<evidence type="ECO:0000256" key="2">
    <source>
        <dbReference type="ARBA" id="ARBA00023015"/>
    </source>
</evidence>
<reference evidence="7" key="1">
    <citation type="journal article" date="2022" name="Plant J.">
        <title>Strategies of tolerance reflected in two North American maple genomes.</title>
        <authorList>
            <person name="McEvoy S.L."/>
            <person name="Sezen U.U."/>
            <person name="Trouern-Trend A."/>
            <person name="McMahon S.M."/>
            <person name="Schaberg P.G."/>
            <person name="Yang J."/>
            <person name="Wegrzyn J.L."/>
            <person name="Swenson N.G."/>
        </authorList>
    </citation>
    <scope>NUCLEOTIDE SEQUENCE</scope>
    <source>
        <strain evidence="7">91603</strain>
    </source>
</reference>
<protein>
    <recommendedName>
        <fullName evidence="6">MADS-box domain-containing protein</fullName>
    </recommendedName>
</protein>
<organism evidence="7 8">
    <name type="scientific">Acer negundo</name>
    <name type="common">Box elder</name>
    <dbReference type="NCBI Taxonomy" id="4023"/>
    <lineage>
        <taxon>Eukaryota</taxon>
        <taxon>Viridiplantae</taxon>
        <taxon>Streptophyta</taxon>
        <taxon>Embryophyta</taxon>
        <taxon>Tracheophyta</taxon>
        <taxon>Spermatophyta</taxon>
        <taxon>Magnoliopsida</taxon>
        <taxon>eudicotyledons</taxon>
        <taxon>Gunneridae</taxon>
        <taxon>Pentapetalae</taxon>
        <taxon>rosids</taxon>
        <taxon>malvids</taxon>
        <taxon>Sapindales</taxon>
        <taxon>Sapindaceae</taxon>
        <taxon>Hippocastanoideae</taxon>
        <taxon>Acereae</taxon>
        <taxon>Acer</taxon>
    </lineage>
</organism>
<dbReference type="GO" id="GO:0003677">
    <property type="term" value="F:DNA binding"/>
    <property type="evidence" value="ECO:0007669"/>
    <property type="project" value="UniProtKB-KW"/>
</dbReference>
<keyword evidence="3" id="KW-0238">DNA-binding</keyword>
<dbReference type="PANTHER" id="PTHR48019">
    <property type="entry name" value="SERUM RESPONSE FACTOR HOMOLOG"/>
    <property type="match status" value="1"/>
</dbReference>
<evidence type="ECO:0000313" key="8">
    <source>
        <dbReference type="Proteomes" id="UP001064489"/>
    </source>
</evidence>
<dbReference type="AlphaFoldDB" id="A0AAD5JAA1"/>
<reference evidence="7" key="2">
    <citation type="submission" date="2023-02" db="EMBL/GenBank/DDBJ databases">
        <authorList>
            <person name="Swenson N.G."/>
            <person name="Wegrzyn J.L."/>
            <person name="Mcevoy S.L."/>
        </authorList>
    </citation>
    <scope>NUCLEOTIDE SEQUENCE</scope>
    <source>
        <strain evidence="7">91603</strain>
        <tissue evidence="7">Leaf</tissue>
    </source>
</reference>
<keyword evidence="2" id="KW-0805">Transcription regulation</keyword>
<dbReference type="GO" id="GO:0046983">
    <property type="term" value="F:protein dimerization activity"/>
    <property type="evidence" value="ECO:0007669"/>
    <property type="project" value="InterPro"/>
</dbReference>
<accession>A0AAD5JAA1</accession>
<name>A0AAD5JAA1_ACENE</name>
<keyword evidence="5" id="KW-0539">Nucleus</keyword>
<evidence type="ECO:0000256" key="3">
    <source>
        <dbReference type="ARBA" id="ARBA00023125"/>
    </source>
</evidence>
<evidence type="ECO:0000313" key="7">
    <source>
        <dbReference type="EMBL" id="KAI9191857.1"/>
    </source>
</evidence>
<dbReference type="Proteomes" id="UP001064489">
    <property type="component" value="Chromosome 6"/>
</dbReference>
<keyword evidence="8" id="KW-1185">Reference proteome</keyword>
<dbReference type="InterPro" id="IPR050142">
    <property type="entry name" value="MADS-box/MEF2_TF"/>
</dbReference>
<evidence type="ECO:0000259" key="6">
    <source>
        <dbReference type="PROSITE" id="PS50066"/>
    </source>
</evidence>
<proteinExistence type="predicted"/>
<dbReference type="Gene3D" id="3.40.1810.10">
    <property type="entry name" value="Transcription factor, MADS-box"/>
    <property type="match status" value="1"/>
</dbReference>